<sequence>MSNKETNYLTDLTDTCHLHIPCQCKSRCSAKSHSSSCLSSQYENQYFEGGGKGPLWFTREEEFPRLLTTPPSSREPDTSEVAPKKKKKKRKKKSFAIDVVTGASRVRSGSDKKTHKCHRGSGCKRQRLHSEDSSNKRSSGLGRDFEHSKRARLAVVVVAFSLILLSFLLVGLTLRMAPIIDELVRKGNEEIYRSMSAGASTSSPTTEDAVVANNTTPSSGTPG</sequence>
<accession>A0AAV2AVX8</accession>
<keyword evidence="2" id="KW-0472">Membrane</keyword>
<proteinExistence type="predicted"/>
<dbReference type="EMBL" id="CAXIEN010000223">
    <property type="protein sequence ID" value="CAL1287874.1"/>
    <property type="molecule type" value="Genomic_DNA"/>
</dbReference>
<evidence type="ECO:0008006" key="5">
    <source>
        <dbReference type="Google" id="ProtNLM"/>
    </source>
</evidence>
<organism evidence="3 4">
    <name type="scientific">Larinioides sclopetarius</name>
    <dbReference type="NCBI Taxonomy" id="280406"/>
    <lineage>
        <taxon>Eukaryota</taxon>
        <taxon>Metazoa</taxon>
        <taxon>Ecdysozoa</taxon>
        <taxon>Arthropoda</taxon>
        <taxon>Chelicerata</taxon>
        <taxon>Arachnida</taxon>
        <taxon>Araneae</taxon>
        <taxon>Araneomorphae</taxon>
        <taxon>Entelegynae</taxon>
        <taxon>Araneoidea</taxon>
        <taxon>Araneidae</taxon>
        <taxon>Larinioides</taxon>
    </lineage>
</organism>
<feature type="compositionally biased region" description="Polar residues" evidence="1">
    <location>
        <begin position="197"/>
        <end position="223"/>
    </location>
</feature>
<feature type="region of interest" description="Disordered" evidence="1">
    <location>
        <begin position="196"/>
        <end position="223"/>
    </location>
</feature>
<evidence type="ECO:0000313" key="4">
    <source>
        <dbReference type="Proteomes" id="UP001497382"/>
    </source>
</evidence>
<evidence type="ECO:0000313" key="3">
    <source>
        <dbReference type="EMBL" id="CAL1287874.1"/>
    </source>
</evidence>
<keyword evidence="4" id="KW-1185">Reference proteome</keyword>
<feature type="compositionally biased region" description="Basic residues" evidence="1">
    <location>
        <begin position="84"/>
        <end position="94"/>
    </location>
</feature>
<dbReference type="AlphaFoldDB" id="A0AAV2AVX8"/>
<reference evidence="3 4" key="1">
    <citation type="submission" date="2024-04" db="EMBL/GenBank/DDBJ databases">
        <authorList>
            <person name="Rising A."/>
            <person name="Reimegard J."/>
            <person name="Sonavane S."/>
            <person name="Akerstrom W."/>
            <person name="Nylinder S."/>
            <person name="Hedman E."/>
            <person name="Kallberg Y."/>
        </authorList>
    </citation>
    <scope>NUCLEOTIDE SEQUENCE [LARGE SCALE GENOMIC DNA]</scope>
</reference>
<keyword evidence="2" id="KW-0812">Transmembrane</keyword>
<protein>
    <recommendedName>
        <fullName evidence="5">Transmembrane protein</fullName>
    </recommendedName>
</protein>
<comment type="caution">
    <text evidence="3">The sequence shown here is derived from an EMBL/GenBank/DDBJ whole genome shotgun (WGS) entry which is preliminary data.</text>
</comment>
<keyword evidence="2" id="KW-1133">Transmembrane helix</keyword>
<name>A0AAV2AVX8_9ARAC</name>
<feature type="region of interest" description="Disordered" evidence="1">
    <location>
        <begin position="66"/>
        <end position="143"/>
    </location>
</feature>
<evidence type="ECO:0000256" key="1">
    <source>
        <dbReference type="SAM" id="MobiDB-lite"/>
    </source>
</evidence>
<dbReference type="Proteomes" id="UP001497382">
    <property type="component" value="Unassembled WGS sequence"/>
</dbReference>
<feature type="compositionally biased region" description="Basic residues" evidence="1">
    <location>
        <begin position="113"/>
        <end position="127"/>
    </location>
</feature>
<feature type="transmembrane region" description="Helical" evidence="2">
    <location>
        <begin position="153"/>
        <end position="174"/>
    </location>
</feature>
<gene>
    <name evidence="3" type="ORF">LARSCL_LOCUS15069</name>
</gene>
<evidence type="ECO:0000256" key="2">
    <source>
        <dbReference type="SAM" id="Phobius"/>
    </source>
</evidence>